<dbReference type="SUPFAM" id="SSF55729">
    <property type="entry name" value="Acyl-CoA N-acyltransferases (Nat)"/>
    <property type="match status" value="1"/>
</dbReference>
<reference evidence="3" key="1">
    <citation type="journal article" date="2019" name="Int. J. Syst. Evol. Microbiol.">
        <title>The Global Catalogue of Microorganisms (GCM) 10K type strain sequencing project: providing services to taxonomists for standard genome sequencing and annotation.</title>
        <authorList>
            <consortium name="The Broad Institute Genomics Platform"/>
            <consortium name="The Broad Institute Genome Sequencing Center for Infectious Disease"/>
            <person name="Wu L."/>
            <person name="Ma J."/>
        </authorList>
    </citation>
    <scope>NUCLEOTIDE SEQUENCE [LARGE SCALE GENOMIC DNA]</scope>
    <source>
        <strain evidence="3">IBRC-M 10908</strain>
    </source>
</reference>
<accession>A0ABV8U5X7</accession>
<dbReference type="InterPro" id="IPR016181">
    <property type="entry name" value="Acyl_CoA_acyltransferase"/>
</dbReference>
<evidence type="ECO:0000313" key="3">
    <source>
        <dbReference type="Proteomes" id="UP001595823"/>
    </source>
</evidence>
<gene>
    <name evidence="2" type="ORF">ACFPET_23390</name>
</gene>
<dbReference type="EC" id="2.3.-.-" evidence="2"/>
<sequence length="214" mass="24113">MRNYAPLNLRVTTPRLELAGATDELLDRLAPSVREGKAMAEPAPFDDPISLYEDDPDLRVAKWIQGVWRGRGRVDAENWRLYFVILHDGEPVGMQDLIGDRFSSFGTVVTFSWLSNDVRGKGLGREMREAVLHLAFDGLAADEAHSDAFTDNKGSNGVSQSLGYKKNGTEWEKRRGETGQIQRWRLTRRNWLPHRRGDIEIHGLDATKAVLGLT</sequence>
<dbReference type="EMBL" id="JBHSDK010000062">
    <property type="protein sequence ID" value="MFC4338140.1"/>
    <property type="molecule type" value="Genomic_DNA"/>
</dbReference>
<dbReference type="GO" id="GO:0016746">
    <property type="term" value="F:acyltransferase activity"/>
    <property type="evidence" value="ECO:0007669"/>
    <property type="project" value="UniProtKB-KW"/>
</dbReference>
<dbReference type="RefSeq" id="WP_380625895.1">
    <property type="nucleotide sequence ID" value="NZ_JBHSDK010000062.1"/>
</dbReference>
<organism evidence="2 3">
    <name type="scientific">Salininema proteolyticum</name>
    <dbReference type="NCBI Taxonomy" id="1607685"/>
    <lineage>
        <taxon>Bacteria</taxon>
        <taxon>Bacillati</taxon>
        <taxon>Actinomycetota</taxon>
        <taxon>Actinomycetes</taxon>
        <taxon>Glycomycetales</taxon>
        <taxon>Glycomycetaceae</taxon>
        <taxon>Salininema</taxon>
    </lineage>
</organism>
<dbReference type="PANTHER" id="PTHR43792">
    <property type="entry name" value="GNAT FAMILY, PUTATIVE (AFU_ORTHOLOGUE AFUA_3G00765)-RELATED-RELATED"/>
    <property type="match status" value="1"/>
</dbReference>
<evidence type="ECO:0000259" key="1">
    <source>
        <dbReference type="PROSITE" id="PS51186"/>
    </source>
</evidence>
<evidence type="ECO:0000313" key="2">
    <source>
        <dbReference type="EMBL" id="MFC4338140.1"/>
    </source>
</evidence>
<proteinExistence type="predicted"/>
<feature type="domain" description="N-acetyltransferase" evidence="1">
    <location>
        <begin position="38"/>
        <end position="189"/>
    </location>
</feature>
<comment type="caution">
    <text evidence="2">The sequence shown here is derived from an EMBL/GenBank/DDBJ whole genome shotgun (WGS) entry which is preliminary data.</text>
</comment>
<dbReference type="PROSITE" id="PS51186">
    <property type="entry name" value="GNAT"/>
    <property type="match status" value="1"/>
</dbReference>
<keyword evidence="2" id="KW-0808">Transferase</keyword>
<keyword evidence="2" id="KW-0012">Acyltransferase</keyword>
<dbReference type="Pfam" id="PF13302">
    <property type="entry name" value="Acetyltransf_3"/>
    <property type="match status" value="1"/>
</dbReference>
<dbReference type="InterPro" id="IPR051531">
    <property type="entry name" value="N-acetyltransferase"/>
</dbReference>
<dbReference type="InterPro" id="IPR000182">
    <property type="entry name" value="GNAT_dom"/>
</dbReference>
<dbReference type="Proteomes" id="UP001595823">
    <property type="component" value="Unassembled WGS sequence"/>
</dbReference>
<keyword evidence="3" id="KW-1185">Reference proteome</keyword>
<dbReference type="Gene3D" id="3.40.630.30">
    <property type="match status" value="1"/>
</dbReference>
<protein>
    <submittedName>
        <fullName evidence="2">GNAT family N-acetyltransferase</fullName>
        <ecNumber evidence="2">2.3.-.-</ecNumber>
    </submittedName>
</protein>
<name>A0ABV8U5X7_9ACTN</name>